<reference evidence="1 2" key="1">
    <citation type="journal article" date="2015" name="Int. J. Syst. Evol. Microbiol.">
        <title>Burkholderia monticola sp. nov., isolated from mountain soil.</title>
        <authorList>
            <person name="Baek I."/>
            <person name="Seo B."/>
            <person name="Lee I."/>
            <person name="Yi H."/>
            <person name="Chun J."/>
        </authorList>
    </citation>
    <scope>NUCLEOTIDE SEQUENCE [LARGE SCALE GENOMIC DNA]</scope>
    <source>
        <strain evidence="1 2">JC2948</strain>
    </source>
</reference>
<dbReference type="EMBL" id="LRBG01000022">
    <property type="protein sequence ID" value="KXU86481.1"/>
    <property type="molecule type" value="Genomic_DNA"/>
</dbReference>
<evidence type="ECO:0000313" key="1">
    <source>
        <dbReference type="EMBL" id="KXU86481.1"/>
    </source>
</evidence>
<sequence length="71" mass="8122">MWTIVEYFRQIVMSSTEFFKSIFEFLSGGIPDAECMPYWTQGHMMTTASGIVLPRTSVIAVLRDTFAFPFS</sequence>
<dbReference type="AlphaFoldDB" id="A0A149PN47"/>
<gene>
    <name evidence="1" type="ORF">CI15_18760</name>
</gene>
<accession>A0A149PN47</accession>
<dbReference type="STRING" id="1399968.CI15_18760"/>
<keyword evidence="2" id="KW-1185">Reference proteome</keyword>
<proteinExistence type="predicted"/>
<evidence type="ECO:0000313" key="2">
    <source>
        <dbReference type="Proteomes" id="UP000075613"/>
    </source>
</evidence>
<dbReference type="Proteomes" id="UP000075613">
    <property type="component" value="Unassembled WGS sequence"/>
</dbReference>
<protein>
    <submittedName>
        <fullName evidence="1">Uncharacterized protein</fullName>
    </submittedName>
</protein>
<comment type="caution">
    <text evidence="1">The sequence shown here is derived from an EMBL/GenBank/DDBJ whole genome shotgun (WGS) entry which is preliminary data.</text>
</comment>
<organism evidence="1 2">
    <name type="scientific">Paraburkholderia monticola</name>
    <dbReference type="NCBI Taxonomy" id="1399968"/>
    <lineage>
        <taxon>Bacteria</taxon>
        <taxon>Pseudomonadati</taxon>
        <taxon>Pseudomonadota</taxon>
        <taxon>Betaproteobacteria</taxon>
        <taxon>Burkholderiales</taxon>
        <taxon>Burkholderiaceae</taxon>
        <taxon>Paraburkholderia</taxon>
    </lineage>
</organism>
<name>A0A149PN47_9BURK</name>